<protein>
    <submittedName>
        <fullName evidence="1">Uncharacterized protein</fullName>
    </submittedName>
</protein>
<name>A0A9P6MMY5_9FUNG</name>
<proteinExistence type="predicted"/>
<comment type="caution">
    <text evidence="1">The sequence shown here is derived from an EMBL/GenBank/DDBJ whole genome shotgun (WGS) entry which is preliminary data.</text>
</comment>
<evidence type="ECO:0000313" key="2">
    <source>
        <dbReference type="Proteomes" id="UP000703661"/>
    </source>
</evidence>
<reference evidence="1" key="1">
    <citation type="journal article" date="2020" name="Fungal Divers.">
        <title>Resolving the Mortierellaceae phylogeny through synthesis of multi-gene phylogenetics and phylogenomics.</title>
        <authorList>
            <person name="Vandepol N."/>
            <person name="Liber J."/>
            <person name="Desiro A."/>
            <person name="Na H."/>
            <person name="Kennedy M."/>
            <person name="Barry K."/>
            <person name="Grigoriev I.V."/>
            <person name="Miller A.N."/>
            <person name="O'Donnell K."/>
            <person name="Stajich J.E."/>
            <person name="Bonito G."/>
        </authorList>
    </citation>
    <scope>NUCLEOTIDE SEQUENCE</scope>
    <source>
        <strain evidence="1">NRRL 2769</strain>
    </source>
</reference>
<dbReference type="EMBL" id="JAAAID010002400">
    <property type="protein sequence ID" value="KAG0007342.1"/>
    <property type="molecule type" value="Genomic_DNA"/>
</dbReference>
<keyword evidence="2" id="KW-1185">Reference proteome</keyword>
<sequence>MEPCQSCHVSPKNDDSWSFTFARNISFMDDTAELYHPVIASCIIQNLLGFKVSWSDFKKKHVVHIISIEIAHLQELESLIGANQ</sequence>
<accession>A0A9P6MMY5</accession>
<gene>
    <name evidence="1" type="ORF">BGZ80_004793</name>
</gene>
<dbReference type="Proteomes" id="UP000703661">
    <property type="component" value="Unassembled WGS sequence"/>
</dbReference>
<dbReference type="AlphaFoldDB" id="A0A9P6MMY5"/>
<evidence type="ECO:0000313" key="1">
    <source>
        <dbReference type="EMBL" id="KAG0007342.1"/>
    </source>
</evidence>
<organism evidence="1 2">
    <name type="scientific">Entomortierella chlamydospora</name>
    <dbReference type="NCBI Taxonomy" id="101097"/>
    <lineage>
        <taxon>Eukaryota</taxon>
        <taxon>Fungi</taxon>
        <taxon>Fungi incertae sedis</taxon>
        <taxon>Mucoromycota</taxon>
        <taxon>Mortierellomycotina</taxon>
        <taxon>Mortierellomycetes</taxon>
        <taxon>Mortierellales</taxon>
        <taxon>Mortierellaceae</taxon>
        <taxon>Entomortierella</taxon>
    </lineage>
</organism>